<dbReference type="VEuPathDB" id="PiroplasmaDB:BMR1_02g00640"/>
<keyword evidence="1 2" id="KW-0694">RNA-binding</keyword>
<evidence type="ECO:0000256" key="1">
    <source>
        <dbReference type="ARBA" id="ARBA00022884"/>
    </source>
</evidence>
<dbReference type="Pfam" id="PF00076">
    <property type="entry name" value="RRM_1"/>
    <property type="match status" value="1"/>
</dbReference>
<dbReference type="OMA" id="RYKDSCY"/>
<dbReference type="InterPro" id="IPR012677">
    <property type="entry name" value="Nucleotide-bd_a/b_plait_sf"/>
</dbReference>
<dbReference type="KEGG" id="bmic:BMR1_02g00640"/>
<reference evidence="4 5" key="1">
    <citation type="journal article" date="2012" name="Nucleic Acids Res.">
        <title>Sequencing of the smallest Apicomplexan genome from the human pathogen Babesia microti.</title>
        <authorList>
            <person name="Cornillot E."/>
            <person name="Hadj-Kaddour K."/>
            <person name="Dassouli A."/>
            <person name="Noel B."/>
            <person name="Ranwez V."/>
            <person name="Vacherie B."/>
            <person name="Augagneur Y."/>
            <person name="Bres V."/>
            <person name="Duclos A."/>
            <person name="Randazzo S."/>
            <person name="Carcy B."/>
            <person name="Debierre-Grockiego F."/>
            <person name="Delbecq S."/>
            <person name="Moubri-Menage K."/>
            <person name="Shams-Eldin H."/>
            <person name="Usmani-Brown S."/>
            <person name="Bringaud F."/>
            <person name="Wincker P."/>
            <person name="Vivares C.P."/>
            <person name="Schwarz R.T."/>
            <person name="Schetters T.P."/>
            <person name="Krause P.J."/>
            <person name="Gorenflot A."/>
            <person name="Berry V."/>
            <person name="Barbe V."/>
            <person name="Ben Mamoun C."/>
        </authorList>
    </citation>
    <scope>NUCLEOTIDE SEQUENCE [LARGE SCALE GENOMIC DNA]</scope>
    <source>
        <strain evidence="4 5">RI</strain>
    </source>
</reference>
<evidence type="ECO:0000313" key="5">
    <source>
        <dbReference type="Proteomes" id="UP000002899"/>
    </source>
</evidence>
<accession>I7J9E3</accession>
<feature type="domain" description="RRM" evidence="3">
    <location>
        <begin position="33"/>
        <end position="111"/>
    </location>
</feature>
<dbReference type="OrthoDB" id="2573941at2759"/>
<dbReference type="Gene3D" id="3.30.70.330">
    <property type="match status" value="1"/>
</dbReference>
<dbReference type="InterPro" id="IPR045844">
    <property type="entry name" value="RRM_Ist3-like"/>
</dbReference>
<dbReference type="GO" id="GO:0005686">
    <property type="term" value="C:U2 snRNP"/>
    <property type="evidence" value="ECO:0007669"/>
    <property type="project" value="TreeGrafter"/>
</dbReference>
<dbReference type="GO" id="GO:0003723">
    <property type="term" value="F:RNA binding"/>
    <property type="evidence" value="ECO:0007669"/>
    <property type="project" value="UniProtKB-UniRule"/>
</dbReference>
<dbReference type="GO" id="GO:0000398">
    <property type="term" value="P:mRNA splicing, via spliceosome"/>
    <property type="evidence" value="ECO:0007669"/>
    <property type="project" value="InterPro"/>
</dbReference>
<organism evidence="4 5">
    <name type="scientific">Babesia microti (strain RI)</name>
    <dbReference type="NCBI Taxonomy" id="1133968"/>
    <lineage>
        <taxon>Eukaryota</taxon>
        <taxon>Sar</taxon>
        <taxon>Alveolata</taxon>
        <taxon>Apicomplexa</taxon>
        <taxon>Aconoidasida</taxon>
        <taxon>Piroplasmida</taxon>
        <taxon>Babesiidae</taxon>
        <taxon>Babesia</taxon>
    </lineage>
</organism>
<dbReference type="GO" id="GO:0071011">
    <property type="term" value="C:precatalytic spliceosome"/>
    <property type="evidence" value="ECO:0007669"/>
    <property type="project" value="TreeGrafter"/>
</dbReference>
<evidence type="ECO:0000313" key="4">
    <source>
        <dbReference type="EMBL" id="CCF73294.1"/>
    </source>
</evidence>
<name>I7J9E3_BABMR</name>
<dbReference type="PANTHER" id="PTHR45880">
    <property type="entry name" value="RNA-BINDING MOTIF PROTEIN, X-LINKED 2"/>
    <property type="match status" value="1"/>
</dbReference>
<dbReference type="PROSITE" id="PS50102">
    <property type="entry name" value="RRM"/>
    <property type="match status" value="1"/>
</dbReference>
<protein>
    <submittedName>
        <fullName evidence="4">RNA-binding motif protein, X-linked 2</fullName>
    </submittedName>
</protein>
<dbReference type="Proteomes" id="UP000002899">
    <property type="component" value="Chromosome II"/>
</dbReference>
<dbReference type="SMART" id="SM00360">
    <property type="entry name" value="RRM"/>
    <property type="match status" value="1"/>
</dbReference>
<dbReference type="SUPFAM" id="SSF54928">
    <property type="entry name" value="RNA-binding domain, RBD"/>
    <property type="match status" value="1"/>
</dbReference>
<gene>
    <name evidence="4" type="ORF">BMR1_02g00640</name>
</gene>
<proteinExistence type="predicted"/>
<sequence>MSGIEDIRKLSEAELKQDLRDESSWHYRYKDSCYIYIGGLHKKLTEGDIIIVFSQFGEPIDINLVRDSKTGESKGFCFLGYRNQKSTILAVDNMNGYKLLDKVLKVDHVLDYKAPLKKDSMGNFVEDKYEATGAEGKGIDNYFVTKSESILHKRYLKN</sequence>
<dbReference type="InterPro" id="IPR035979">
    <property type="entry name" value="RBD_domain_sf"/>
</dbReference>
<dbReference type="RefSeq" id="XP_012647903.1">
    <property type="nucleotide sequence ID" value="XM_012792449.1"/>
</dbReference>
<keyword evidence="5" id="KW-1185">Reference proteome</keyword>
<dbReference type="EMBL" id="FO082872">
    <property type="protein sequence ID" value="CCF73294.1"/>
    <property type="molecule type" value="Genomic_DNA"/>
</dbReference>
<dbReference type="AlphaFoldDB" id="I7J9E3"/>
<dbReference type="CDD" id="cd12411">
    <property type="entry name" value="RRM_ist3_like"/>
    <property type="match status" value="1"/>
</dbReference>
<dbReference type="GeneID" id="24423918"/>
<evidence type="ECO:0000256" key="2">
    <source>
        <dbReference type="PROSITE-ProRule" id="PRU00176"/>
    </source>
</evidence>
<dbReference type="InterPro" id="IPR051847">
    <property type="entry name" value="RNA_proc/Spliceosome_comp"/>
</dbReference>
<dbReference type="InterPro" id="IPR000504">
    <property type="entry name" value="RRM_dom"/>
</dbReference>
<reference evidence="4 5" key="3">
    <citation type="journal article" date="2016" name="Sci. Rep.">
        <title>Genome-wide diversity and gene expression profiling of Babesia microti isolates identify polymorphic genes that mediate host-pathogen interactions.</title>
        <authorList>
            <person name="Silva J.C."/>
            <person name="Cornillot E."/>
            <person name="McCracken C."/>
            <person name="Usmani-Brown S."/>
            <person name="Dwivedi A."/>
            <person name="Ifeonu O.O."/>
            <person name="Crabtree J."/>
            <person name="Gotia H.T."/>
            <person name="Virji A.Z."/>
            <person name="Reynes C."/>
            <person name="Colinge J."/>
            <person name="Kumar V."/>
            <person name="Lawres L."/>
            <person name="Pazzi J.E."/>
            <person name="Pablo J.V."/>
            <person name="Hung C."/>
            <person name="Brancato J."/>
            <person name="Kumari P."/>
            <person name="Orvis J."/>
            <person name="Tretina K."/>
            <person name="Chibucos M."/>
            <person name="Ott S."/>
            <person name="Sadzewicz L."/>
            <person name="Sengamalay N."/>
            <person name="Shetty A.C."/>
            <person name="Su Q."/>
            <person name="Tallon L."/>
            <person name="Fraser C.M."/>
            <person name="Frutos R."/>
            <person name="Molina D.M."/>
            <person name="Krause P.J."/>
            <person name="Ben Mamoun C."/>
        </authorList>
    </citation>
    <scope>NUCLEOTIDE SEQUENCE [LARGE SCALE GENOMIC DNA]</scope>
    <source>
        <strain evidence="4 5">RI</strain>
    </source>
</reference>
<dbReference type="PANTHER" id="PTHR45880:SF1">
    <property type="entry name" value="RNA-BINDING MOTIF PROTEIN, X-LINKED 2"/>
    <property type="match status" value="1"/>
</dbReference>
<reference evidence="4 5" key="2">
    <citation type="journal article" date="2013" name="PLoS ONE">
        <title>Whole genome mapping and re-organization of the nuclear and mitochondrial genomes of Babesia microti isolates.</title>
        <authorList>
            <person name="Cornillot E."/>
            <person name="Dassouli A."/>
            <person name="Garg A."/>
            <person name="Pachikara N."/>
            <person name="Randazzo S."/>
            <person name="Depoix D."/>
            <person name="Carcy B."/>
            <person name="Delbecq S."/>
            <person name="Frutos R."/>
            <person name="Silva J.C."/>
            <person name="Sutton R."/>
            <person name="Krause P.J."/>
            <person name="Mamoun C.B."/>
        </authorList>
    </citation>
    <scope>NUCLEOTIDE SEQUENCE [LARGE SCALE GENOMIC DNA]</scope>
    <source>
        <strain evidence="4 5">RI</strain>
    </source>
</reference>
<evidence type="ECO:0000259" key="3">
    <source>
        <dbReference type="PROSITE" id="PS50102"/>
    </source>
</evidence>
<dbReference type="GO" id="GO:0071013">
    <property type="term" value="C:catalytic step 2 spliceosome"/>
    <property type="evidence" value="ECO:0007669"/>
    <property type="project" value="TreeGrafter"/>
</dbReference>